<gene>
    <name evidence="3" type="ORF">ACFFVF_04085</name>
</gene>
<comment type="caution">
    <text evidence="3">The sequence shown here is derived from an EMBL/GenBank/DDBJ whole genome shotgun (WGS) entry which is preliminary data.</text>
</comment>
<name>A0ABV5GJX6_9FLAO</name>
<evidence type="ECO:0000256" key="2">
    <source>
        <dbReference type="SAM" id="Phobius"/>
    </source>
</evidence>
<keyword evidence="1" id="KW-0802">TPR repeat</keyword>
<feature type="transmembrane region" description="Helical" evidence="2">
    <location>
        <begin position="86"/>
        <end position="112"/>
    </location>
</feature>
<dbReference type="Gene3D" id="1.25.40.10">
    <property type="entry name" value="Tetratricopeptide repeat domain"/>
    <property type="match status" value="1"/>
</dbReference>
<keyword evidence="2" id="KW-0812">Transmembrane</keyword>
<dbReference type="InterPro" id="IPR019734">
    <property type="entry name" value="TPR_rpt"/>
</dbReference>
<keyword evidence="2" id="KW-0472">Membrane</keyword>
<organism evidence="3 4">
    <name type="scientific">Flavobacterium jumunjinense</name>
    <dbReference type="NCBI Taxonomy" id="998845"/>
    <lineage>
        <taxon>Bacteria</taxon>
        <taxon>Pseudomonadati</taxon>
        <taxon>Bacteroidota</taxon>
        <taxon>Flavobacteriia</taxon>
        <taxon>Flavobacteriales</taxon>
        <taxon>Flavobacteriaceae</taxon>
        <taxon>Flavobacterium</taxon>
    </lineage>
</organism>
<dbReference type="InterPro" id="IPR011990">
    <property type="entry name" value="TPR-like_helical_dom_sf"/>
</dbReference>
<dbReference type="Proteomes" id="UP001589607">
    <property type="component" value="Unassembled WGS sequence"/>
</dbReference>
<evidence type="ECO:0000313" key="3">
    <source>
        <dbReference type="EMBL" id="MFB9095681.1"/>
    </source>
</evidence>
<sequence length="639" mass="74489">MEKYSSYRKTEEIYFNWNEYILAPALALLVVSIITYISLYFFGTIFTVFLILIGAGIINSLWLGLKSFSPNGNSRSRPKVPSFIALLSFLRTYVIVLFILVIANIGAYVLVVHQKENILYAGLFYFWLAIVFGLPIAYFVSREIIASRKQYAQALRYTKVHFKIKYDPEFLLQIDEIAFLNTLKKRGAWLSLHQKEKNDSSVPLASLNITARNEILFSPRYHESIFIPINTNQFKVAYFSVMENVYYEDIITFPYEKLHFEENKYPTDEPQILRGNKTDTITISFFKNGKIKLYSGQKLLLEHSLHVSQTITEEEKNIAKEVYIEKRGLNKITLQPELKAIIEKRTKLNETFFSWDLTVATPQKHLIETNYYNADSEDIKIVADEVTTTRIESTLPHSLVCYCYANGIRKWTTIEIDTAVLYALLLSKKATTFELNLSLDVVTATIQLNLNINNQPSNFNAWENNNVEHNLLEITTKLKEQEENKRKETLYTCIYEHMQKKEYAIAEEKCKQAIKENPSDGILYFYEARIVFYRYGKEACYDKEAYYIEKTKDDRYGLSRIYNNYGCLLDDDKEYEKALPYFEKAADICPEDVMYTANIAEIHYKLKNVKKAIYFANETQKKGYISEMMTTIIKNKGKI</sequence>
<dbReference type="RefSeq" id="WP_236455052.1">
    <property type="nucleotide sequence ID" value="NZ_CBCSGE010000004.1"/>
</dbReference>
<dbReference type="PROSITE" id="PS50005">
    <property type="entry name" value="TPR"/>
    <property type="match status" value="1"/>
</dbReference>
<accession>A0ABV5GJX6</accession>
<proteinExistence type="predicted"/>
<feature type="transmembrane region" description="Helical" evidence="2">
    <location>
        <begin position="20"/>
        <end position="39"/>
    </location>
</feature>
<feature type="transmembrane region" description="Helical" evidence="2">
    <location>
        <begin position="118"/>
        <end position="140"/>
    </location>
</feature>
<feature type="repeat" description="TPR" evidence="1">
    <location>
        <begin position="559"/>
        <end position="592"/>
    </location>
</feature>
<feature type="transmembrane region" description="Helical" evidence="2">
    <location>
        <begin position="45"/>
        <end position="65"/>
    </location>
</feature>
<dbReference type="EMBL" id="JBHMEY010000009">
    <property type="protein sequence ID" value="MFB9095681.1"/>
    <property type="molecule type" value="Genomic_DNA"/>
</dbReference>
<protein>
    <submittedName>
        <fullName evidence="3">Tetratricopeptide repeat protein</fullName>
    </submittedName>
</protein>
<dbReference type="SUPFAM" id="SSF81901">
    <property type="entry name" value="HCP-like"/>
    <property type="match status" value="1"/>
</dbReference>
<keyword evidence="2" id="KW-1133">Transmembrane helix</keyword>
<reference evidence="3 4" key="1">
    <citation type="submission" date="2024-09" db="EMBL/GenBank/DDBJ databases">
        <authorList>
            <person name="Sun Q."/>
            <person name="Mori K."/>
        </authorList>
    </citation>
    <scope>NUCLEOTIDE SEQUENCE [LARGE SCALE GENOMIC DNA]</scope>
    <source>
        <strain evidence="3 4">CECT 7955</strain>
    </source>
</reference>
<evidence type="ECO:0000313" key="4">
    <source>
        <dbReference type="Proteomes" id="UP001589607"/>
    </source>
</evidence>
<keyword evidence="4" id="KW-1185">Reference proteome</keyword>
<evidence type="ECO:0000256" key="1">
    <source>
        <dbReference type="PROSITE-ProRule" id="PRU00339"/>
    </source>
</evidence>
<dbReference type="SMART" id="SM00028">
    <property type="entry name" value="TPR"/>
    <property type="match status" value="2"/>
</dbReference>